<proteinExistence type="predicted"/>
<keyword evidence="1" id="KW-0812">Transmembrane</keyword>
<evidence type="ECO:0000313" key="3">
    <source>
        <dbReference type="Proteomes" id="UP001055172"/>
    </source>
</evidence>
<dbReference type="Proteomes" id="UP001055172">
    <property type="component" value="Unassembled WGS sequence"/>
</dbReference>
<evidence type="ECO:0000256" key="1">
    <source>
        <dbReference type="SAM" id="Phobius"/>
    </source>
</evidence>
<evidence type="ECO:0008006" key="4">
    <source>
        <dbReference type="Google" id="ProtNLM"/>
    </source>
</evidence>
<keyword evidence="1" id="KW-1133">Transmembrane helix</keyword>
<dbReference type="AlphaFoldDB" id="A0AA37GW93"/>
<keyword evidence="1" id="KW-0472">Membrane</keyword>
<accession>A0AA37GW93</accession>
<organism evidence="2 3">
    <name type="scientific">Colletotrichum liriopes</name>
    <dbReference type="NCBI Taxonomy" id="708192"/>
    <lineage>
        <taxon>Eukaryota</taxon>
        <taxon>Fungi</taxon>
        <taxon>Dikarya</taxon>
        <taxon>Ascomycota</taxon>
        <taxon>Pezizomycotina</taxon>
        <taxon>Sordariomycetes</taxon>
        <taxon>Hypocreomycetidae</taxon>
        <taxon>Glomerellales</taxon>
        <taxon>Glomerellaceae</taxon>
        <taxon>Colletotrichum</taxon>
        <taxon>Colletotrichum spaethianum species complex</taxon>
    </lineage>
</organism>
<keyword evidence="3" id="KW-1185">Reference proteome</keyword>
<gene>
    <name evidence="2" type="ORF">ColLi_11326</name>
</gene>
<feature type="transmembrane region" description="Helical" evidence="1">
    <location>
        <begin position="42"/>
        <end position="65"/>
    </location>
</feature>
<feature type="transmembrane region" description="Helical" evidence="1">
    <location>
        <begin position="12"/>
        <end position="30"/>
    </location>
</feature>
<name>A0AA37GW93_9PEZI</name>
<protein>
    <recommendedName>
        <fullName evidence="4">Integral membrane protein</fullName>
    </recommendedName>
</protein>
<comment type="caution">
    <text evidence="2">The sequence shown here is derived from an EMBL/GenBank/DDBJ whole genome shotgun (WGS) entry which is preliminary data.</text>
</comment>
<dbReference type="EMBL" id="BPPX01000033">
    <property type="protein sequence ID" value="GJC88488.1"/>
    <property type="molecule type" value="Genomic_DNA"/>
</dbReference>
<sequence>MAYFIDGKDCMISEWILLAVSYVFVGLRVYTRLFRLREKLALSDYLLILSAFNALALIICDTLTYQLGVMDNWESSVTLSKVALIHT</sequence>
<evidence type="ECO:0000313" key="2">
    <source>
        <dbReference type="EMBL" id="GJC88488.1"/>
    </source>
</evidence>
<reference evidence="2 3" key="1">
    <citation type="submission" date="2021-07" db="EMBL/GenBank/DDBJ databases">
        <title>Genome data of Colletotrichum spaethianum.</title>
        <authorList>
            <person name="Utami Y.D."/>
            <person name="Hiruma K."/>
        </authorList>
    </citation>
    <scope>NUCLEOTIDE SEQUENCE [LARGE SCALE GENOMIC DNA]</scope>
    <source>
        <strain evidence="2 3">MAFF 242679</strain>
    </source>
</reference>